<keyword evidence="2" id="KW-1185">Reference proteome</keyword>
<accession>A0A2W1B0X9</accession>
<evidence type="ECO:0000313" key="1">
    <source>
        <dbReference type="EMBL" id="PZC70709.1"/>
    </source>
</evidence>
<reference evidence="1 2" key="1">
    <citation type="journal article" date="2017" name="BMC Biol.">
        <title>Genomic innovations, transcriptional plasticity and gene loss underlying the evolution and divergence of two highly polyphagous and invasive Helicoverpa pest species.</title>
        <authorList>
            <person name="Pearce S.L."/>
            <person name="Clarke D.F."/>
            <person name="East P.D."/>
            <person name="Elfekih S."/>
            <person name="Gordon K.H."/>
            <person name="Jermiin L.S."/>
            <person name="McGaughran A."/>
            <person name="Oakeshott J.G."/>
            <person name="Papanikolaou A."/>
            <person name="Perera O.P."/>
            <person name="Rane R.V."/>
            <person name="Richards S."/>
            <person name="Tay W.T."/>
            <person name="Walsh T.K."/>
            <person name="Anderson A."/>
            <person name="Anderson C.J."/>
            <person name="Asgari S."/>
            <person name="Board P.G."/>
            <person name="Bretschneider A."/>
            <person name="Campbell P.M."/>
            <person name="Chertemps T."/>
            <person name="Christeller J.T."/>
            <person name="Coppin C.W."/>
            <person name="Downes S.J."/>
            <person name="Duan G."/>
            <person name="Farnsworth C.A."/>
            <person name="Good R.T."/>
            <person name="Han L.B."/>
            <person name="Han Y.C."/>
            <person name="Hatje K."/>
            <person name="Horne I."/>
            <person name="Huang Y.P."/>
            <person name="Hughes D.S."/>
            <person name="Jacquin-Joly E."/>
            <person name="James W."/>
            <person name="Jhangiani S."/>
            <person name="Kollmar M."/>
            <person name="Kuwar S.S."/>
            <person name="Li S."/>
            <person name="Liu N.Y."/>
            <person name="Maibeche M.T."/>
            <person name="Miller J.R."/>
            <person name="Montagne N."/>
            <person name="Perry T."/>
            <person name="Qu J."/>
            <person name="Song S.V."/>
            <person name="Sutton G.G."/>
            <person name="Vogel H."/>
            <person name="Walenz B.P."/>
            <person name="Xu W."/>
            <person name="Zhang H.J."/>
            <person name="Zou Z."/>
            <person name="Batterham P."/>
            <person name="Edwards O.R."/>
            <person name="Feyereisen R."/>
            <person name="Gibbs R.A."/>
            <person name="Heckel D.G."/>
            <person name="McGrath A."/>
            <person name="Robin C."/>
            <person name="Scherer S.E."/>
            <person name="Worley K.C."/>
            <person name="Wu Y.D."/>
        </authorList>
    </citation>
    <scope>NUCLEOTIDE SEQUENCE [LARGE SCALE GENOMIC DNA]</scope>
    <source>
        <strain evidence="1">Harm_GR_Male_#8</strain>
        <tissue evidence="1">Whole organism</tissue>
    </source>
</reference>
<sequence length="116" mass="13255">MKLPSAKSHSVYKNFGKEFLGACRRPYCWGNNIVDFNNCIVSKLDTMINNSALCGVHTIDCPSRRLRNTPTQVRPRAVCMCVTPEAGGIQHYAITVLYYTRWYFYLRIITTKLLAS</sequence>
<gene>
    <name evidence="1" type="primary">HaOG215025</name>
    <name evidence="1" type="ORF">B5X24_HaOG215025</name>
</gene>
<protein>
    <submittedName>
        <fullName evidence="1">Uncharacterized protein</fullName>
    </submittedName>
</protein>
<dbReference type="EMBL" id="KZ150485">
    <property type="protein sequence ID" value="PZC70709.1"/>
    <property type="molecule type" value="Genomic_DNA"/>
</dbReference>
<evidence type="ECO:0000313" key="2">
    <source>
        <dbReference type="Proteomes" id="UP000249218"/>
    </source>
</evidence>
<organism evidence="1 2">
    <name type="scientific">Helicoverpa armigera</name>
    <name type="common">Cotton bollworm</name>
    <name type="synonym">Heliothis armigera</name>
    <dbReference type="NCBI Taxonomy" id="29058"/>
    <lineage>
        <taxon>Eukaryota</taxon>
        <taxon>Metazoa</taxon>
        <taxon>Ecdysozoa</taxon>
        <taxon>Arthropoda</taxon>
        <taxon>Hexapoda</taxon>
        <taxon>Insecta</taxon>
        <taxon>Pterygota</taxon>
        <taxon>Neoptera</taxon>
        <taxon>Endopterygota</taxon>
        <taxon>Lepidoptera</taxon>
        <taxon>Glossata</taxon>
        <taxon>Ditrysia</taxon>
        <taxon>Noctuoidea</taxon>
        <taxon>Noctuidae</taxon>
        <taxon>Heliothinae</taxon>
        <taxon>Helicoverpa</taxon>
    </lineage>
</organism>
<proteinExistence type="predicted"/>
<dbReference type="AlphaFoldDB" id="A0A2W1B0X9"/>
<name>A0A2W1B0X9_HELAM</name>
<dbReference type="Proteomes" id="UP000249218">
    <property type="component" value="Unassembled WGS sequence"/>
</dbReference>